<dbReference type="AlphaFoldDB" id="A0AAV3RRM2"/>
<dbReference type="Proteomes" id="UP001454036">
    <property type="component" value="Unassembled WGS sequence"/>
</dbReference>
<organism evidence="1 2">
    <name type="scientific">Lithospermum erythrorhizon</name>
    <name type="common">Purple gromwell</name>
    <name type="synonym">Lithospermum officinale var. erythrorhizon</name>
    <dbReference type="NCBI Taxonomy" id="34254"/>
    <lineage>
        <taxon>Eukaryota</taxon>
        <taxon>Viridiplantae</taxon>
        <taxon>Streptophyta</taxon>
        <taxon>Embryophyta</taxon>
        <taxon>Tracheophyta</taxon>
        <taxon>Spermatophyta</taxon>
        <taxon>Magnoliopsida</taxon>
        <taxon>eudicotyledons</taxon>
        <taxon>Gunneridae</taxon>
        <taxon>Pentapetalae</taxon>
        <taxon>asterids</taxon>
        <taxon>lamiids</taxon>
        <taxon>Boraginales</taxon>
        <taxon>Boraginaceae</taxon>
        <taxon>Boraginoideae</taxon>
        <taxon>Lithospermeae</taxon>
        <taxon>Lithospermum</taxon>
    </lineage>
</organism>
<keyword evidence="2" id="KW-1185">Reference proteome</keyword>
<gene>
    <name evidence="1" type="ORF">LIER_30622</name>
</gene>
<comment type="caution">
    <text evidence="1">The sequence shown here is derived from an EMBL/GenBank/DDBJ whole genome shotgun (WGS) entry which is preliminary data.</text>
</comment>
<sequence>MGSLSIVAIGDKAYTERRVYLLLAFDVSPPPAIPPEMVSTLPVILSDVSIFPPCLGLRFGLGRGVVAIPGTVLNRSLDPMCVSGNDGSPQTASIDVLGFLRVPRGVGPDLLLCAHLHEWTSEESEVLRRWSSRGSC</sequence>
<proteinExistence type="predicted"/>
<evidence type="ECO:0000313" key="1">
    <source>
        <dbReference type="EMBL" id="GAA0183155.1"/>
    </source>
</evidence>
<accession>A0AAV3RRM2</accession>
<dbReference type="EMBL" id="BAABME010011045">
    <property type="protein sequence ID" value="GAA0183155.1"/>
    <property type="molecule type" value="Genomic_DNA"/>
</dbReference>
<protein>
    <submittedName>
        <fullName evidence="1">Uncharacterized protein</fullName>
    </submittedName>
</protein>
<reference evidence="1 2" key="1">
    <citation type="submission" date="2024-01" db="EMBL/GenBank/DDBJ databases">
        <title>The complete chloroplast genome sequence of Lithospermum erythrorhizon: insights into the phylogenetic relationship among Boraginaceae species and the maternal lineages of purple gromwells.</title>
        <authorList>
            <person name="Okada T."/>
            <person name="Watanabe K."/>
        </authorList>
    </citation>
    <scope>NUCLEOTIDE SEQUENCE [LARGE SCALE GENOMIC DNA]</scope>
</reference>
<evidence type="ECO:0000313" key="2">
    <source>
        <dbReference type="Proteomes" id="UP001454036"/>
    </source>
</evidence>
<name>A0AAV3RRM2_LITER</name>